<dbReference type="OrthoDB" id="5384040at2759"/>
<feature type="transmembrane region" description="Helical" evidence="6">
    <location>
        <begin position="191"/>
        <end position="213"/>
    </location>
</feature>
<feature type="transmembrane region" description="Helical" evidence="6">
    <location>
        <begin position="263"/>
        <end position="282"/>
    </location>
</feature>
<accession>A0A9P9EC12</accession>
<evidence type="ECO:0000256" key="1">
    <source>
        <dbReference type="ARBA" id="ARBA00004141"/>
    </source>
</evidence>
<feature type="transmembrane region" description="Helical" evidence="6">
    <location>
        <begin position="107"/>
        <end position="128"/>
    </location>
</feature>
<comment type="caution">
    <text evidence="7">The sequence shown here is derived from an EMBL/GenBank/DDBJ whole genome shotgun (WGS) entry which is preliminary data.</text>
</comment>
<comment type="subcellular location">
    <subcellularLocation>
        <location evidence="1">Membrane</location>
        <topology evidence="1">Multi-pass membrane protein</topology>
    </subcellularLocation>
</comment>
<name>A0A9P9EC12_9HYPO</name>
<feature type="transmembrane region" description="Helical" evidence="6">
    <location>
        <begin position="225"/>
        <end position="243"/>
    </location>
</feature>
<organism evidence="7 8">
    <name type="scientific">Dactylonectria macrodidyma</name>
    <dbReference type="NCBI Taxonomy" id="307937"/>
    <lineage>
        <taxon>Eukaryota</taxon>
        <taxon>Fungi</taxon>
        <taxon>Dikarya</taxon>
        <taxon>Ascomycota</taxon>
        <taxon>Pezizomycotina</taxon>
        <taxon>Sordariomycetes</taxon>
        <taxon>Hypocreomycetidae</taxon>
        <taxon>Hypocreales</taxon>
        <taxon>Nectriaceae</taxon>
        <taxon>Dactylonectria</taxon>
    </lineage>
</organism>
<dbReference type="AlphaFoldDB" id="A0A9P9EC12"/>
<reference evidence="7" key="1">
    <citation type="journal article" date="2021" name="Nat. Commun.">
        <title>Genetic determinants of endophytism in the Arabidopsis root mycobiome.</title>
        <authorList>
            <person name="Mesny F."/>
            <person name="Miyauchi S."/>
            <person name="Thiergart T."/>
            <person name="Pickel B."/>
            <person name="Atanasova L."/>
            <person name="Karlsson M."/>
            <person name="Huettel B."/>
            <person name="Barry K.W."/>
            <person name="Haridas S."/>
            <person name="Chen C."/>
            <person name="Bauer D."/>
            <person name="Andreopoulos W."/>
            <person name="Pangilinan J."/>
            <person name="LaButti K."/>
            <person name="Riley R."/>
            <person name="Lipzen A."/>
            <person name="Clum A."/>
            <person name="Drula E."/>
            <person name="Henrissat B."/>
            <person name="Kohler A."/>
            <person name="Grigoriev I.V."/>
            <person name="Martin F.M."/>
            <person name="Hacquard S."/>
        </authorList>
    </citation>
    <scope>NUCLEOTIDE SEQUENCE</scope>
    <source>
        <strain evidence="7">MPI-CAGE-AT-0147</strain>
    </source>
</reference>
<feature type="region of interest" description="Disordered" evidence="5">
    <location>
        <begin position="305"/>
        <end position="359"/>
    </location>
</feature>
<feature type="transmembrane region" description="Helical" evidence="6">
    <location>
        <begin position="75"/>
        <end position="95"/>
    </location>
</feature>
<evidence type="ECO:0000256" key="4">
    <source>
        <dbReference type="ARBA" id="ARBA00023136"/>
    </source>
</evidence>
<evidence type="ECO:0000256" key="5">
    <source>
        <dbReference type="SAM" id="MobiDB-lite"/>
    </source>
</evidence>
<keyword evidence="2 6" id="KW-0812">Transmembrane</keyword>
<dbReference type="PANTHER" id="PTHR31465:SF15">
    <property type="entry name" value="LIPID TRANSPORTER ATNI-RELATED"/>
    <property type="match status" value="1"/>
</dbReference>
<keyword evidence="4 6" id="KW-0472">Membrane</keyword>
<dbReference type="GO" id="GO:0016020">
    <property type="term" value="C:membrane"/>
    <property type="evidence" value="ECO:0007669"/>
    <property type="project" value="UniProtKB-SubCell"/>
</dbReference>
<feature type="transmembrane region" description="Helical" evidence="6">
    <location>
        <begin position="43"/>
        <end position="63"/>
    </location>
</feature>
<evidence type="ECO:0000256" key="3">
    <source>
        <dbReference type="ARBA" id="ARBA00022989"/>
    </source>
</evidence>
<dbReference type="InterPro" id="IPR007568">
    <property type="entry name" value="RTA1"/>
</dbReference>
<proteinExistence type="predicted"/>
<feature type="compositionally biased region" description="Polar residues" evidence="5">
    <location>
        <begin position="343"/>
        <end position="359"/>
    </location>
</feature>
<dbReference type="Proteomes" id="UP000738349">
    <property type="component" value="Unassembled WGS sequence"/>
</dbReference>
<evidence type="ECO:0000256" key="6">
    <source>
        <dbReference type="SAM" id="Phobius"/>
    </source>
</evidence>
<evidence type="ECO:0000256" key="2">
    <source>
        <dbReference type="ARBA" id="ARBA00022692"/>
    </source>
</evidence>
<evidence type="ECO:0000313" key="7">
    <source>
        <dbReference type="EMBL" id="KAH7134367.1"/>
    </source>
</evidence>
<sequence length="359" mass="39758">MSTTTTLSTATTTSASATASCTTAVPDKYGYVPIDACNANYGFYPNFGANLAFAVLFGMSTIIHLMQAIIYKKRYCWVIIMGAAWELAGFSIKTVGSRNQQNLQLAIYGQLFFLLAPLWINAFAYMTVARMVYFRIPEKKIWGVRAIRMGTLFIWLDIVCFIVQLGGGVLLSNNDDANLADIGKKLYMAGVGVQLAFVLIFIVLTGFFYRQLVQLEGSGIGCMRYLIWTMLAVLILVVVRIVFRLYEFSPGANTDNPILTHENYALCLDALPMLFALVLLNAMHPGLVLRGPDSDFPRLSRKEKKALKAQKKEDKRQTKAAKKAGKSTKSSTTYNGGYEMYENINNGSNTSANSHRGLV</sequence>
<keyword evidence="8" id="KW-1185">Reference proteome</keyword>
<keyword evidence="3 6" id="KW-1133">Transmembrane helix</keyword>
<evidence type="ECO:0000313" key="8">
    <source>
        <dbReference type="Proteomes" id="UP000738349"/>
    </source>
</evidence>
<protein>
    <submittedName>
        <fullName evidence="7">RTA1 domain protein</fullName>
    </submittedName>
</protein>
<dbReference type="Pfam" id="PF04479">
    <property type="entry name" value="RTA1"/>
    <property type="match status" value="1"/>
</dbReference>
<dbReference type="EMBL" id="JAGMUV010000014">
    <property type="protein sequence ID" value="KAH7134367.1"/>
    <property type="molecule type" value="Genomic_DNA"/>
</dbReference>
<gene>
    <name evidence="7" type="ORF">EDB81DRAFT_96996</name>
</gene>
<feature type="transmembrane region" description="Helical" evidence="6">
    <location>
        <begin position="149"/>
        <end position="171"/>
    </location>
</feature>
<dbReference type="PANTHER" id="PTHR31465">
    <property type="entry name" value="PROTEIN RTA1-RELATED"/>
    <property type="match status" value="1"/>
</dbReference>